<evidence type="ECO:0000313" key="2">
    <source>
        <dbReference type="Proteomes" id="UP001060085"/>
    </source>
</evidence>
<dbReference type="EMBL" id="CM044706">
    <property type="protein sequence ID" value="KAI5658555.1"/>
    <property type="molecule type" value="Genomic_DNA"/>
</dbReference>
<organism evidence="1 2">
    <name type="scientific">Catharanthus roseus</name>
    <name type="common">Madagascar periwinkle</name>
    <name type="synonym">Vinca rosea</name>
    <dbReference type="NCBI Taxonomy" id="4058"/>
    <lineage>
        <taxon>Eukaryota</taxon>
        <taxon>Viridiplantae</taxon>
        <taxon>Streptophyta</taxon>
        <taxon>Embryophyta</taxon>
        <taxon>Tracheophyta</taxon>
        <taxon>Spermatophyta</taxon>
        <taxon>Magnoliopsida</taxon>
        <taxon>eudicotyledons</taxon>
        <taxon>Gunneridae</taxon>
        <taxon>Pentapetalae</taxon>
        <taxon>asterids</taxon>
        <taxon>lamiids</taxon>
        <taxon>Gentianales</taxon>
        <taxon>Apocynaceae</taxon>
        <taxon>Rauvolfioideae</taxon>
        <taxon>Vinceae</taxon>
        <taxon>Catharanthinae</taxon>
        <taxon>Catharanthus</taxon>
    </lineage>
</organism>
<name>A0ACC0ACF7_CATRO</name>
<keyword evidence="2" id="KW-1185">Reference proteome</keyword>
<evidence type="ECO:0000313" key="1">
    <source>
        <dbReference type="EMBL" id="KAI5658555.1"/>
    </source>
</evidence>
<proteinExistence type="predicted"/>
<sequence>MGLVSLFHSFFSFWSPADLPLSKAETSSNSKPSLHSSIQLLPTATTIGPTACRLPTLLFSLLTLASVLLCSSVFLRTGPDCDCHSSNCLPTAALLSSLPTLALARSVLPSSFRQEEEALQRKKQQGKEERAKQIKLLGKNKSRPKMPVTLGNVRSILAESFKTYTADDVEITNYNEKTSVQRTSTNSIFKKYCDSLNPNFKLVSRYTIRAEVMLVHKEEKIKLYESLDVMASPMKQKFEKYREESCLVLGIAVVLDPKFKMNLVEFYYDAIYGSDAYRYVERVKTAF</sequence>
<reference evidence="2" key="1">
    <citation type="journal article" date="2023" name="Nat. Plants">
        <title>Single-cell RNA sequencing provides a high-resolution roadmap for understanding the multicellular compartmentation of specialized metabolism.</title>
        <authorList>
            <person name="Sun S."/>
            <person name="Shen X."/>
            <person name="Li Y."/>
            <person name="Li Y."/>
            <person name="Wang S."/>
            <person name="Li R."/>
            <person name="Zhang H."/>
            <person name="Shen G."/>
            <person name="Guo B."/>
            <person name="Wei J."/>
            <person name="Xu J."/>
            <person name="St-Pierre B."/>
            <person name="Chen S."/>
            <person name="Sun C."/>
        </authorList>
    </citation>
    <scope>NUCLEOTIDE SEQUENCE [LARGE SCALE GENOMIC DNA]</scope>
</reference>
<dbReference type="Proteomes" id="UP001060085">
    <property type="component" value="Linkage Group LG06"/>
</dbReference>
<protein>
    <submittedName>
        <fullName evidence="1">Uncharacterized protein</fullName>
    </submittedName>
</protein>
<gene>
    <name evidence="1" type="ORF">M9H77_27348</name>
</gene>
<accession>A0ACC0ACF7</accession>
<comment type="caution">
    <text evidence="1">The sequence shown here is derived from an EMBL/GenBank/DDBJ whole genome shotgun (WGS) entry which is preliminary data.</text>
</comment>